<comment type="caution">
    <text evidence="1">The sequence shown here is derived from an EMBL/GenBank/DDBJ whole genome shotgun (WGS) entry which is preliminary data.</text>
</comment>
<sequence>MTTESYLFPDAPIVALILKEYDQHDFGGSSEALADWLNKRWRKSGYQIEAEVVHSVLLCNGRKAVAGQGDSLGGAFLR</sequence>
<keyword evidence="2" id="KW-1185">Reference proteome</keyword>
<organism evidence="1 2">
    <name type="scientific">Lasiodiplodia theobromae</name>
    <dbReference type="NCBI Taxonomy" id="45133"/>
    <lineage>
        <taxon>Eukaryota</taxon>
        <taxon>Fungi</taxon>
        <taxon>Dikarya</taxon>
        <taxon>Ascomycota</taxon>
        <taxon>Pezizomycotina</taxon>
        <taxon>Dothideomycetes</taxon>
        <taxon>Dothideomycetes incertae sedis</taxon>
        <taxon>Botryosphaeriales</taxon>
        <taxon>Botryosphaeriaceae</taxon>
        <taxon>Lasiodiplodia</taxon>
    </lineage>
</organism>
<dbReference type="OrthoDB" id="566138at2759"/>
<dbReference type="Proteomes" id="UP000325902">
    <property type="component" value="Unassembled WGS sequence"/>
</dbReference>
<dbReference type="AlphaFoldDB" id="A0A5N5CTP1"/>
<protein>
    <submittedName>
        <fullName evidence="1">Uncharacterized protein</fullName>
    </submittedName>
</protein>
<accession>A0A5N5CTP1</accession>
<evidence type="ECO:0000313" key="2">
    <source>
        <dbReference type="Proteomes" id="UP000325902"/>
    </source>
</evidence>
<name>A0A5N5CTP1_9PEZI</name>
<reference evidence="1 2" key="1">
    <citation type="journal article" date="2019" name="Sci. Rep.">
        <title>A multi-omics analysis of the grapevine pathogen Lasiodiplodia theobromae reveals that temperature affects the expression of virulence- and pathogenicity-related genes.</title>
        <authorList>
            <person name="Felix C."/>
            <person name="Meneses R."/>
            <person name="Goncalves M.F.M."/>
            <person name="Tilleman L."/>
            <person name="Duarte A.S."/>
            <person name="Jorrin-Novo J.V."/>
            <person name="Van de Peer Y."/>
            <person name="Deforce D."/>
            <person name="Van Nieuwerburgh F."/>
            <person name="Esteves A.C."/>
            <person name="Alves A."/>
        </authorList>
    </citation>
    <scope>NUCLEOTIDE SEQUENCE [LARGE SCALE GENOMIC DNA]</scope>
    <source>
        <strain evidence="1 2">LA-SOL3</strain>
    </source>
</reference>
<evidence type="ECO:0000313" key="1">
    <source>
        <dbReference type="EMBL" id="KAB2568709.1"/>
    </source>
</evidence>
<gene>
    <name evidence="1" type="ORF">DBV05_g12612</name>
</gene>
<proteinExistence type="predicted"/>
<dbReference type="EMBL" id="VCHE01000291">
    <property type="protein sequence ID" value="KAB2568709.1"/>
    <property type="molecule type" value="Genomic_DNA"/>
</dbReference>